<feature type="signal peptide" evidence="2">
    <location>
        <begin position="1"/>
        <end position="19"/>
    </location>
</feature>
<dbReference type="SMART" id="SM00028">
    <property type="entry name" value="TPR"/>
    <property type="match status" value="3"/>
</dbReference>
<dbReference type="SUPFAM" id="SSF48452">
    <property type="entry name" value="TPR-like"/>
    <property type="match status" value="1"/>
</dbReference>
<dbReference type="Proteomes" id="UP000263900">
    <property type="component" value="Chromosome"/>
</dbReference>
<evidence type="ECO:0000313" key="4">
    <source>
        <dbReference type="Proteomes" id="UP000263900"/>
    </source>
</evidence>
<name>A0A3B7MSY7_9BACT</name>
<dbReference type="PROSITE" id="PS50005">
    <property type="entry name" value="TPR"/>
    <property type="match status" value="3"/>
</dbReference>
<feature type="repeat" description="TPR" evidence="1">
    <location>
        <begin position="126"/>
        <end position="159"/>
    </location>
</feature>
<dbReference type="InterPro" id="IPR011990">
    <property type="entry name" value="TPR-like_helical_dom_sf"/>
</dbReference>
<dbReference type="RefSeq" id="WP_119052853.1">
    <property type="nucleotide sequence ID" value="NZ_CP032157.1"/>
</dbReference>
<dbReference type="InterPro" id="IPR019734">
    <property type="entry name" value="TPR_rpt"/>
</dbReference>
<gene>
    <name evidence="3" type="ORF">D3H65_24640</name>
</gene>
<evidence type="ECO:0000256" key="1">
    <source>
        <dbReference type="PROSITE-ProRule" id="PRU00339"/>
    </source>
</evidence>
<sequence length="340" mass="39629">MKQLFVAAILCLSISTITAQEQDWKALQEKAKAFTRQGDYSNAIMVLNRALEKESNNIELKKDLAFTYYLNRDYVKALEVAKPLPEQQDADVQSYQILGLVYKAIEEAKDAEKMYKAALKKFPNSGVLYSEFGEMLWSKKAYTDAIEQWEKGIEVDPNHSGNYYNAAKYYFFTKDKIWALVYGEIFVNLESYSKRTAEIKIVLLDSYKKLFTDSDMGKNQDNKNEFVKAWFDIMKTQSAYVADNGITPETLSAIRTKFVVSWFEKYAKRFPYRLFDYQQQLLKSGMFEAYNQWVFGATANLAAYESWTKTHADEYNQFNTFQHNRVFKLPAGQYYQTPNK</sequence>
<evidence type="ECO:0000313" key="3">
    <source>
        <dbReference type="EMBL" id="AXY76977.1"/>
    </source>
</evidence>
<keyword evidence="2" id="KW-0732">Signal</keyword>
<organism evidence="3 4">
    <name type="scientific">Paraflavitalea soli</name>
    <dbReference type="NCBI Taxonomy" id="2315862"/>
    <lineage>
        <taxon>Bacteria</taxon>
        <taxon>Pseudomonadati</taxon>
        <taxon>Bacteroidota</taxon>
        <taxon>Chitinophagia</taxon>
        <taxon>Chitinophagales</taxon>
        <taxon>Chitinophagaceae</taxon>
        <taxon>Paraflavitalea</taxon>
    </lineage>
</organism>
<proteinExistence type="predicted"/>
<feature type="repeat" description="TPR" evidence="1">
    <location>
        <begin position="92"/>
        <end position="125"/>
    </location>
</feature>
<dbReference type="Pfam" id="PF14559">
    <property type="entry name" value="TPR_19"/>
    <property type="match status" value="1"/>
</dbReference>
<evidence type="ECO:0000256" key="2">
    <source>
        <dbReference type="SAM" id="SignalP"/>
    </source>
</evidence>
<dbReference type="KEGG" id="pseg:D3H65_24640"/>
<dbReference type="OrthoDB" id="793001at2"/>
<keyword evidence="1" id="KW-0802">TPR repeat</keyword>
<dbReference type="EMBL" id="CP032157">
    <property type="protein sequence ID" value="AXY76977.1"/>
    <property type="molecule type" value="Genomic_DNA"/>
</dbReference>
<accession>A0A3B7MSY7</accession>
<feature type="repeat" description="TPR" evidence="1">
    <location>
        <begin position="24"/>
        <end position="57"/>
    </location>
</feature>
<dbReference type="AlphaFoldDB" id="A0A3B7MSY7"/>
<feature type="chain" id="PRO_5017715643" evidence="2">
    <location>
        <begin position="20"/>
        <end position="340"/>
    </location>
</feature>
<protein>
    <submittedName>
        <fullName evidence="3">Uncharacterized protein</fullName>
    </submittedName>
</protein>
<dbReference type="Gene3D" id="1.25.40.10">
    <property type="entry name" value="Tetratricopeptide repeat domain"/>
    <property type="match status" value="1"/>
</dbReference>
<reference evidence="3 4" key="1">
    <citation type="submission" date="2018-09" db="EMBL/GenBank/DDBJ databases">
        <title>Genome sequencing of strain 6GH32-13.</title>
        <authorList>
            <person name="Weon H.-Y."/>
            <person name="Heo J."/>
            <person name="Kwon S.-W."/>
        </authorList>
    </citation>
    <scope>NUCLEOTIDE SEQUENCE [LARGE SCALE GENOMIC DNA]</scope>
    <source>
        <strain evidence="3 4">5GH32-13</strain>
    </source>
</reference>
<keyword evidence="4" id="KW-1185">Reference proteome</keyword>